<comment type="caution">
    <text evidence="2">The sequence shown here is derived from an EMBL/GenBank/DDBJ whole genome shotgun (WGS) entry which is preliminary data.</text>
</comment>
<evidence type="ECO:0000313" key="2">
    <source>
        <dbReference type="EMBL" id="MBF4766391.1"/>
    </source>
</evidence>
<sequence>MGLREIAGRLARRDGDLAGRVAALEADVLELRRHHVRLAEIADVVQELLVPLASRDQARIDEAIEKFSKSL</sequence>
<dbReference type="AlphaFoldDB" id="A0A930YFD9"/>
<protein>
    <recommendedName>
        <fullName evidence="1">DUF6752 domain-containing protein</fullName>
    </recommendedName>
</protein>
<evidence type="ECO:0000313" key="3">
    <source>
        <dbReference type="Proteomes" id="UP000660668"/>
    </source>
</evidence>
<dbReference type="InterPro" id="IPR046640">
    <property type="entry name" value="DUF6752"/>
</dbReference>
<reference evidence="2" key="1">
    <citation type="submission" date="2020-11" db="EMBL/GenBank/DDBJ databases">
        <title>Nocardioides cynanchi sp. nov., isolated from soil of rhizosphere of Cynanchum wilfordii.</title>
        <authorList>
            <person name="Lee J.-S."/>
            <person name="Suh M.K."/>
            <person name="Kim J.-S."/>
        </authorList>
    </citation>
    <scope>NUCLEOTIDE SEQUENCE</scope>
    <source>
        <strain evidence="2">KCTC 19276</strain>
    </source>
</reference>
<dbReference type="Proteomes" id="UP000660668">
    <property type="component" value="Unassembled WGS sequence"/>
</dbReference>
<feature type="domain" description="DUF6752" evidence="1">
    <location>
        <begin position="17"/>
        <end position="71"/>
    </location>
</feature>
<keyword evidence="3" id="KW-1185">Reference proteome</keyword>
<dbReference type="Pfam" id="PF20537">
    <property type="entry name" value="DUF6752"/>
    <property type="match status" value="1"/>
</dbReference>
<proteinExistence type="predicted"/>
<accession>A0A930YFD9</accession>
<evidence type="ECO:0000259" key="1">
    <source>
        <dbReference type="Pfam" id="PF20537"/>
    </source>
</evidence>
<gene>
    <name evidence="2" type="ORF">ISU10_01260</name>
</gene>
<dbReference type="RefSeq" id="WP_194694523.1">
    <property type="nucleotide sequence ID" value="NZ_JADKPO010000001.1"/>
</dbReference>
<name>A0A930YFD9_9ACTN</name>
<dbReference type="EMBL" id="JADKPO010000001">
    <property type="protein sequence ID" value="MBF4766391.1"/>
    <property type="molecule type" value="Genomic_DNA"/>
</dbReference>
<organism evidence="2 3">
    <name type="scientific">Nocardioides agariphilus</name>
    <dbReference type="NCBI Taxonomy" id="433664"/>
    <lineage>
        <taxon>Bacteria</taxon>
        <taxon>Bacillati</taxon>
        <taxon>Actinomycetota</taxon>
        <taxon>Actinomycetes</taxon>
        <taxon>Propionibacteriales</taxon>
        <taxon>Nocardioidaceae</taxon>
        <taxon>Nocardioides</taxon>
    </lineage>
</organism>